<gene>
    <name evidence="1" type="ORF">MGR_4245</name>
</gene>
<dbReference type="GO" id="GO:0032259">
    <property type="term" value="P:methylation"/>
    <property type="evidence" value="ECO:0007669"/>
    <property type="project" value="UniProtKB-KW"/>
</dbReference>
<dbReference type="GO" id="GO:0008168">
    <property type="term" value="F:methyltransferase activity"/>
    <property type="evidence" value="ECO:0007669"/>
    <property type="project" value="UniProtKB-KW"/>
</dbReference>
<keyword evidence="1" id="KW-0489">Methyltransferase</keyword>
<proteinExistence type="predicted"/>
<sequence>MKRHYPATSRNRGPILEVLRRWLPPEGVVLEIASGSGEHACWFTSHLPDLIWQPSDGDADCLSSIEAWRQDQGLSTRIRPPLHLDVAAPWPFLSADAVFCANMVHISPWATSEGLMAGAGHVLPPHGMLVLYGPFKLNGTHTAPSNAAFDADLRARNPQWGVRDLEAVDALAREAGLDHQETIAMPANNLSVVWRKRP</sequence>
<reference evidence="1" key="1">
    <citation type="journal article" date="2007" name="J. Bacteriol.">
        <title>Comparative genome analysis of four magnetotactic bacteria reveals a complex set of group-specific genes implicated in magnetosome biomineralization and function.</title>
        <authorList>
            <person name="Richter M."/>
            <person name="Kube M."/>
            <person name="Bazylinski D.A."/>
            <person name="Lombardot T."/>
            <person name="Gloeckner F.O."/>
            <person name="Reinhardt R."/>
            <person name="Schueler D."/>
        </authorList>
    </citation>
    <scope>NUCLEOTIDE SEQUENCE</scope>
    <source>
        <strain evidence="1">MSR-1</strain>
    </source>
</reference>
<name>A4U5M0_9PROT</name>
<evidence type="ECO:0000313" key="1">
    <source>
        <dbReference type="EMBL" id="CAM78177.1"/>
    </source>
</evidence>
<accession>A4U5M0</accession>
<dbReference type="Gene3D" id="3.40.50.150">
    <property type="entry name" value="Vaccinia Virus protein VP39"/>
    <property type="match status" value="1"/>
</dbReference>
<dbReference type="PANTHER" id="PTHR20974">
    <property type="entry name" value="UPF0585 PROTEIN CG18661"/>
    <property type="match status" value="1"/>
</dbReference>
<protein>
    <submittedName>
        <fullName evidence="1">Predicted methyltransferase</fullName>
    </submittedName>
</protein>
<dbReference type="AlphaFoldDB" id="A4U5M0"/>
<dbReference type="RefSeq" id="WP_106001408.1">
    <property type="nucleotide sequence ID" value="NZ_CP027527.1"/>
</dbReference>
<dbReference type="EMBL" id="CU459003">
    <property type="protein sequence ID" value="CAM78177.1"/>
    <property type="molecule type" value="Genomic_DNA"/>
</dbReference>
<dbReference type="InterPro" id="IPR010342">
    <property type="entry name" value="DUF938"/>
</dbReference>
<dbReference type="InterPro" id="IPR029063">
    <property type="entry name" value="SAM-dependent_MTases_sf"/>
</dbReference>
<keyword evidence="1" id="KW-0808">Transferase</keyword>
<dbReference type="PANTHER" id="PTHR20974:SF0">
    <property type="entry name" value="UPF0585 PROTEIN CG18661"/>
    <property type="match status" value="1"/>
</dbReference>
<dbReference type="Pfam" id="PF06080">
    <property type="entry name" value="DUF938"/>
    <property type="match status" value="1"/>
</dbReference>
<dbReference type="SUPFAM" id="SSF53335">
    <property type="entry name" value="S-adenosyl-L-methionine-dependent methyltransferases"/>
    <property type="match status" value="1"/>
</dbReference>
<organism evidence="1">
    <name type="scientific">Magnetospirillum gryphiswaldense</name>
    <dbReference type="NCBI Taxonomy" id="55518"/>
    <lineage>
        <taxon>Bacteria</taxon>
        <taxon>Pseudomonadati</taxon>
        <taxon>Pseudomonadota</taxon>
        <taxon>Alphaproteobacteria</taxon>
        <taxon>Rhodospirillales</taxon>
        <taxon>Rhodospirillaceae</taxon>
        <taxon>Magnetospirillum</taxon>
    </lineage>
</organism>